<accession>X1KB20</accession>
<dbReference type="SUPFAM" id="SSF56747">
    <property type="entry name" value="Prim-pol domain"/>
    <property type="match status" value="1"/>
</dbReference>
<dbReference type="AlphaFoldDB" id="X1KB20"/>
<gene>
    <name evidence="1" type="ORF">S06H3_19194</name>
</gene>
<name>X1KB20_9ZZZZ</name>
<evidence type="ECO:0000313" key="1">
    <source>
        <dbReference type="EMBL" id="GAI04217.1"/>
    </source>
</evidence>
<organism evidence="1">
    <name type="scientific">marine sediment metagenome</name>
    <dbReference type="NCBI Taxonomy" id="412755"/>
    <lineage>
        <taxon>unclassified sequences</taxon>
        <taxon>metagenomes</taxon>
        <taxon>ecological metagenomes</taxon>
    </lineage>
</organism>
<sequence length="154" mass="17740">MNPLSFYSKKKIREAIVKVARNREIVVKYGDKGFGKRPDIIQFEGDVLELARQGVTSFHISEEHWSDPLKLQPGMAKKQLDELRTGWDFLIDIDAEALEYSRVTANLIVEALKFHNIKNISVKYSGNRGFHIAIPFEAFPEKVNNQDTKMLFPF</sequence>
<comment type="caution">
    <text evidence="1">The sequence shown here is derived from an EMBL/GenBank/DDBJ whole genome shotgun (WGS) entry which is preliminary data.</text>
</comment>
<feature type="non-terminal residue" evidence="1">
    <location>
        <position position="154"/>
    </location>
</feature>
<dbReference type="EMBL" id="BARV01009800">
    <property type="protein sequence ID" value="GAI04217.1"/>
    <property type="molecule type" value="Genomic_DNA"/>
</dbReference>
<proteinExistence type="predicted"/>
<evidence type="ECO:0008006" key="2">
    <source>
        <dbReference type="Google" id="ProtNLM"/>
    </source>
</evidence>
<protein>
    <recommendedName>
        <fullName evidence="2">DNA primase small subunit PriS</fullName>
    </recommendedName>
</protein>
<reference evidence="1" key="1">
    <citation type="journal article" date="2014" name="Front. Microbiol.">
        <title>High frequency of phylogenetically diverse reductive dehalogenase-homologous genes in deep subseafloor sedimentary metagenomes.</title>
        <authorList>
            <person name="Kawai M."/>
            <person name="Futagami T."/>
            <person name="Toyoda A."/>
            <person name="Takaki Y."/>
            <person name="Nishi S."/>
            <person name="Hori S."/>
            <person name="Arai W."/>
            <person name="Tsubouchi T."/>
            <person name="Morono Y."/>
            <person name="Uchiyama I."/>
            <person name="Ito T."/>
            <person name="Fujiyama A."/>
            <person name="Inagaki F."/>
            <person name="Takami H."/>
        </authorList>
    </citation>
    <scope>NUCLEOTIDE SEQUENCE</scope>
    <source>
        <strain evidence="1">Expedition CK06-06</strain>
    </source>
</reference>
<dbReference type="Gene3D" id="3.90.920.10">
    <property type="entry name" value="DNA primase, PRIM domain"/>
    <property type="match status" value="1"/>
</dbReference>